<dbReference type="InterPro" id="IPR029044">
    <property type="entry name" value="Nucleotide-diphossugar_trans"/>
</dbReference>
<gene>
    <name evidence="1" type="ORF">DXU93_02055</name>
</gene>
<accession>A0A3E1F1P0</accession>
<reference evidence="1 2" key="1">
    <citation type="submission" date="2018-08" db="EMBL/GenBank/DDBJ databases">
        <title>The draft genome squence of Brumimicrobium sp. N62.</title>
        <authorList>
            <person name="Du Z.-J."/>
            <person name="Luo H.-R."/>
        </authorList>
    </citation>
    <scope>NUCLEOTIDE SEQUENCE [LARGE SCALE GENOMIC DNA]</scope>
    <source>
        <strain evidence="1 2">N62</strain>
    </source>
</reference>
<keyword evidence="2" id="KW-1185">Reference proteome</keyword>
<dbReference type="OrthoDB" id="361945at2"/>
<dbReference type="EMBL" id="QURB01000001">
    <property type="protein sequence ID" value="RFC55742.1"/>
    <property type="molecule type" value="Genomic_DNA"/>
</dbReference>
<dbReference type="SUPFAM" id="SSF53448">
    <property type="entry name" value="Nucleotide-diphospho-sugar transferases"/>
    <property type="match status" value="1"/>
</dbReference>
<sequence length="322" mass="37830">MKSLITITSCNRLPEVQKYIWDYLKFVNSNESFHFVLALDGNDQTYIDFCEEYNIPLIYSEEREGVGLSKNRVLTQFPDYGYYFFIEDDVELINSEVFQDSIRIHERIGAPHLCYPHGCKPHNQTDIDSLSVDWFLFGGAQFASYTRQGIHKVGGFNTLFAKYKRYGHTEHSYRFFHQDLQPSPFIFPSDAQTYFLVHDPPSVTIKKVNNAKFSPNGIIMDEQEMIDQKTTYFPLETLSKFYFNDKFLGYNKVVAQFLKDNPQQYPLSTSKARKKAFGEYYALKINKTQNSHFKNLFLAFKSMLYAPMNNELKHKVKYYLKK</sequence>
<proteinExistence type="predicted"/>
<protein>
    <recommendedName>
        <fullName evidence="3">Glycosyltransferase family 2 protein</fullName>
    </recommendedName>
</protein>
<name>A0A3E1F1P0_9FLAO</name>
<evidence type="ECO:0000313" key="1">
    <source>
        <dbReference type="EMBL" id="RFC55742.1"/>
    </source>
</evidence>
<dbReference type="Proteomes" id="UP000257127">
    <property type="component" value="Unassembled WGS sequence"/>
</dbReference>
<comment type="caution">
    <text evidence="1">The sequence shown here is derived from an EMBL/GenBank/DDBJ whole genome shotgun (WGS) entry which is preliminary data.</text>
</comment>
<evidence type="ECO:0008006" key="3">
    <source>
        <dbReference type="Google" id="ProtNLM"/>
    </source>
</evidence>
<dbReference type="RefSeq" id="WP_116879577.1">
    <property type="nucleotide sequence ID" value="NZ_QURB01000001.1"/>
</dbReference>
<organism evidence="1 2">
    <name type="scientific">Brumimicrobium aurantiacum</name>
    <dbReference type="NCBI Taxonomy" id="1737063"/>
    <lineage>
        <taxon>Bacteria</taxon>
        <taxon>Pseudomonadati</taxon>
        <taxon>Bacteroidota</taxon>
        <taxon>Flavobacteriia</taxon>
        <taxon>Flavobacteriales</taxon>
        <taxon>Crocinitomicaceae</taxon>
        <taxon>Brumimicrobium</taxon>
    </lineage>
</organism>
<evidence type="ECO:0000313" key="2">
    <source>
        <dbReference type="Proteomes" id="UP000257127"/>
    </source>
</evidence>
<dbReference type="AlphaFoldDB" id="A0A3E1F1P0"/>